<comment type="caution">
    <text evidence="1">The sequence shown here is derived from an EMBL/GenBank/DDBJ whole genome shotgun (WGS) entry which is preliminary data.</text>
</comment>
<dbReference type="EMBL" id="JAACYS010000064">
    <property type="protein sequence ID" value="NCU18516.1"/>
    <property type="molecule type" value="Genomic_DNA"/>
</dbReference>
<evidence type="ECO:0000313" key="1">
    <source>
        <dbReference type="EMBL" id="NCU18516.1"/>
    </source>
</evidence>
<name>A0ABX0A7J6_9BACI</name>
<evidence type="ECO:0008006" key="3">
    <source>
        <dbReference type="Google" id="ProtNLM"/>
    </source>
</evidence>
<organism evidence="1 2">
    <name type="scientific">Pallidibacillus pasinlerensis</name>
    <dbReference type="NCBI Taxonomy" id="2703818"/>
    <lineage>
        <taxon>Bacteria</taxon>
        <taxon>Bacillati</taxon>
        <taxon>Bacillota</taxon>
        <taxon>Bacilli</taxon>
        <taxon>Bacillales</taxon>
        <taxon>Bacillaceae</taxon>
        <taxon>Pallidibacillus</taxon>
    </lineage>
</organism>
<evidence type="ECO:0000313" key="2">
    <source>
        <dbReference type="Proteomes" id="UP000743899"/>
    </source>
</evidence>
<proteinExistence type="predicted"/>
<dbReference type="RefSeq" id="WP_161921348.1">
    <property type="nucleotide sequence ID" value="NZ_JAACYS010000064.1"/>
</dbReference>
<sequence length="338" mass="39842">MELVFEDETNVVEEIVETVTDYIVEKTIDIPKIILQPKSEISWDFEDFDLDVSNINLQPVTQDILLQELRTRQRDTLHFKVEVNENEPLENYIISRLIDFDDISYEEHADLLYKLVNQLIAHLKSYLKDDNDVRNVLLYNQQLLANNIHAQMLDHYVESKVEYDVHVRSDFEVLKTNTYSMNIDEEVKDFRIPVENPSSIKGMSFGGFSRCLYPIQKFDAENERRFAVICEQDPKVKVWFKPALNQLKIYYNQKQSYNPDFIVETEDKKYLVELKAANKIDSDKEVEAKKHAAIEWCKYATKHEMQNGGKEWVYLLIPHNDVNENMTIAGLEARYSRK</sequence>
<reference evidence="1 2" key="1">
    <citation type="submission" date="2020-01" db="EMBL/GenBank/DDBJ databases">
        <title>A novel Bacillus sp. from Pasinler.</title>
        <authorList>
            <person name="Adiguzel A."/>
            <person name="Ay H."/>
            <person name="Baltaci M.O."/>
        </authorList>
    </citation>
    <scope>NUCLEOTIDE SEQUENCE [LARGE SCALE GENOMIC DNA]</scope>
    <source>
        <strain evidence="1 2">P1</strain>
    </source>
</reference>
<gene>
    <name evidence="1" type="ORF">GW534_12445</name>
</gene>
<protein>
    <recommendedName>
        <fullName evidence="3">Type III restriction enzyme</fullName>
    </recommendedName>
</protein>
<keyword evidence="2" id="KW-1185">Reference proteome</keyword>
<dbReference type="Proteomes" id="UP000743899">
    <property type="component" value="Unassembled WGS sequence"/>
</dbReference>
<accession>A0ABX0A7J6</accession>